<evidence type="ECO:0000313" key="6">
    <source>
        <dbReference type="EMBL" id="CAI4059796.1"/>
    </source>
</evidence>
<comment type="similarity">
    <text evidence="2">Belongs to the MAK10 family.</text>
</comment>
<evidence type="ECO:0000313" key="7">
    <source>
        <dbReference type="Proteomes" id="UP001162087"/>
    </source>
</evidence>
<dbReference type="InterPro" id="IPR057982">
    <property type="entry name" value="TPR_NAA35"/>
</dbReference>
<dbReference type="Pfam" id="PF04112">
    <property type="entry name" value="Mak10"/>
    <property type="match status" value="1"/>
</dbReference>
<dbReference type="Proteomes" id="UP001162087">
    <property type="component" value="Chromosome 5"/>
</dbReference>
<keyword evidence="7" id="KW-1185">Reference proteome</keyword>
<name>A0AA35JHF4_SACK1</name>
<dbReference type="GeneID" id="80923469"/>
<evidence type="ECO:0000256" key="2">
    <source>
        <dbReference type="ARBA" id="ARBA00006289"/>
    </source>
</evidence>
<keyword evidence="3" id="KW-0963">Cytoplasm</keyword>
<dbReference type="PANTHER" id="PTHR21373:SF0">
    <property type="entry name" value="N-ALPHA-ACETYLTRANSFERASE 35, NATC AUXILIARY SUBUNIT"/>
    <property type="match status" value="1"/>
</dbReference>
<proteinExistence type="inferred from homology"/>
<dbReference type="EMBL" id="OX365900">
    <property type="protein sequence ID" value="CAI4059796.1"/>
    <property type="molecule type" value="Genomic_DNA"/>
</dbReference>
<feature type="domain" description="NAA35-like TPR repeats" evidence="5">
    <location>
        <begin position="311"/>
        <end position="614"/>
    </location>
</feature>
<accession>A0AA35JHF4</accession>
<dbReference type="Pfam" id="PF25789">
    <property type="entry name" value="TPR_NAA35"/>
    <property type="match status" value="1"/>
</dbReference>
<dbReference type="PANTHER" id="PTHR21373">
    <property type="entry name" value="GLUCOSE REPRESSIBLE PROTEIN MAK10"/>
    <property type="match status" value="1"/>
</dbReference>
<reference evidence="6" key="1">
    <citation type="submission" date="2022-10" db="EMBL/GenBank/DDBJ databases">
        <authorList>
            <person name="Byrne P K."/>
        </authorList>
    </citation>
    <scope>NUCLEOTIDE SEQUENCE</scope>
    <source>
        <strain evidence="6">IFO1802</strain>
    </source>
</reference>
<evidence type="ECO:0000259" key="5">
    <source>
        <dbReference type="Pfam" id="PF25789"/>
    </source>
</evidence>
<dbReference type="RefSeq" id="XP_056087169.1">
    <property type="nucleotide sequence ID" value="XM_056227338.1"/>
</dbReference>
<gene>
    <name evidence="6" type="primary">SKDI05G0180</name>
    <name evidence="6" type="ORF">SKDI_05G0180</name>
</gene>
<evidence type="ECO:0000259" key="4">
    <source>
        <dbReference type="Pfam" id="PF04112"/>
    </source>
</evidence>
<dbReference type="InterPro" id="IPR007244">
    <property type="entry name" value="Naa35_N"/>
</dbReference>
<dbReference type="InterPro" id="IPR057983">
    <property type="entry name" value="NAA35-like_N"/>
</dbReference>
<organism evidence="6 7">
    <name type="scientific">Saccharomyces kudriavzevii (strain ATCC MYA-4449 / AS 2.2408 / CBS 8840 / NBRC 1802 / NCYC 2889)</name>
    <name type="common">Yeast</name>
    <dbReference type="NCBI Taxonomy" id="226230"/>
    <lineage>
        <taxon>Eukaryota</taxon>
        <taxon>Fungi</taxon>
        <taxon>Dikarya</taxon>
        <taxon>Ascomycota</taxon>
        <taxon>Saccharomycotina</taxon>
        <taxon>Saccharomycetes</taxon>
        <taxon>Saccharomycetales</taxon>
        <taxon>Saccharomycetaceae</taxon>
        <taxon>Saccharomyces</taxon>
    </lineage>
</organism>
<sequence length="734" mass="84680">MEVDNILGSLSITDDFDQLVDVTSLFNELCSKLKPETIVKDPRFDLFEGTHSLEVNNSKLDSSLIELTAEEVEFNLDVAYEPPLASVTAIADRLLRCVISWLNEYQTLPTTVLSCRYTESLLSSLIEGTSAGPFWHTGDDLYDKVLVSCVLGVCYLTKFVQRLLSAGIVFEEEDLNYNSMGFNTFNNLPEQDAIINSIIESLQLLETYSDDSLHLTMLKHILKIMLCLVHLEDHLTNYSTETMHLDELIENANLVNGILPQLQLSPPSGSFSTHIQKHRSNQFPPRKITKLPTDYSGFITISEDIKTVLLVYKADSALETYQFARFFNKLKQRHVIARILFPLIFIRDDRTVLGRFSFTHFYSLHVKEFSAQTPSKLLSNIGSELIQESSNILLEWYQNSSQNTCRYRQGFNRQLILWDSLQAQFEGINPQIYCSWTYFMKLSSMIEFSLKGFDLNIYKPFEAYSMFWYVYYLSHHLENLLKDCQNDIESNVNAIHSMNKKLKKLKAGDKKDQLRLKYRFAMDNEMEQLQTTKQFLNYLLEEVGITKSLCLIEVFQFAILKSFHLIDNKNDVPLKFSNEKLIHNLRFKPFNSIGVPELPEYEVFQQTLKDFTITEEEETAFDIKVERATTFIENEAHKIIASIDEIMRGIKGGDNNGVLVTGTRLVQELSLEYYSKLKHTSKALAVNSKVVIGALKRIIEDKDSDNYRVELIHTADGWNYFPIQTLKVKENRHK</sequence>
<dbReference type="GO" id="GO:0031417">
    <property type="term" value="C:NatC complex"/>
    <property type="evidence" value="ECO:0007669"/>
    <property type="project" value="InterPro"/>
</dbReference>
<evidence type="ECO:0008006" key="8">
    <source>
        <dbReference type="Google" id="ProtNLM"/>
    </source>
</evidence>
<comment type="subcellular location">
    <subcellularLocation>
        <location evidence="1">Cytoplasm</location>
    </subcellularLocation>
</comment>
<protein>
    <recommendedName>
        <fullName evidence="8">MAK10-like protein</fullName>
    </recommendedName>
</protein>
<evidence type="ECO:0000256" key="3">
    <source>
        <dbReference type="ARBA" id="ARBA00022490"/>
    </source>
</evidence>
<feature type="domain" description="NAA35-like N-terminal" evidence="4">
    <location>
        <begin position="36"/>
        <end position="193"/>
    </location>
</feature>
<dbReference type="AlphaFoldDB" id="A0AA35JHF4"/>
<evidence type="ECO:0000256" key="1">
    <source>
        <dbReference type="ARBA" id="ARBA00004496"/>
    </source>
</evidence>